<dbReference type="Gene3D" id="3.40.1580.10">
    <property type="entry name" value="SMI1/KNR4-like"/>
    <property type="match status" value="1"/>
</dbReference>
<dbReference type="PANTHER" id="PTHR24119">
    <property type="entry name" value="ACYL-COA-BINDING DOMAIN-CONTAINING PROTEIN 6"/>
    <property type="match status" value="1"/>
</dbReference>
<feature type="domain" description="Knr4/Smi1-like" evidence="3">
    <location>
        <begin position="31"/>
        <end position="177"/>
    </location>
</feature>
<name>A0A1G9MJL8_9FIRM</name>
<dbReference type="GO" id="GO:0000062">
    <property type="term" value="F:fatty-acyl-CoA binding"/>
    <property type="evidence" value="ECO:0007669"/>
    <property type="project" value="TreeGrafter"/>
</dbReference>
<dbReference type="PROSITE" id="PS50297">
    <property type="entry name" value="ANK_REP_REGION"/>
    <property type="match status" value="1"/>
</dbReference>
<dbReference type="SUPFAM" id="SSF48403">
    <property type="entry name" value="Ankyrin repeat"/>
    <property type="match status" value="1"/>
</dbReference>
<dbReference type="PROSITE" id="PS50088">
    <property type="entry name" value="ANK_REPEAT"/>
    <property type="match status" value="1"/>
</dbReference>
<evidence type="ECO:0000259" key="3">
    <source>
        <dbReference type="SMART" id="SM00860"/>
    </source>
</evidence>
<dbReference type="InterPro" id="IPR002110">
    <property type="entry name" value="Ankyrin_rpt"/>
</dbReference>
<sequence length="429" mass="48951">MSYSKLIKSLELLKETLNSSNSKVILNVDVAATKEEIEETERKLRKQLPNSLKKFFSTVSKDINFFIDLDETLLKEIQKNKKFFDIGLFELNISLSGIIDAQDSIENWVNECFFNPEDDYDKVWHNKLGLMCIGNGDVIALDLLSDKDEPNVVYLSHDDAEEHGWILGLNFESYITNYVGIACSGLESWGTAPFITDPKIGIDMMCDNAIAFRQLLGLPEDIDKKDSRGRTTLINSIVQRKPIDIIESIIMEGANLELKDKLGDTALKKAIKFKMIDVVELLIKHGVNIQSENIENSPWFFARKNKKIADMLLETKGSIRLTLSSDEENILEELLYNEDIDDICSKIENLDSPEILHAFILDFNYDDEWLPIITVLNNDNCKEITAIEIIELLTDGDISHLKIIDEKIFNLISIKYSDLILRLKTNMCI</sequence>
<dbReference type="InterPro" id="IPR036770">
    <property type="entry name" value="Ankyrin_rpt-contain_sf"/>
</dbReference>
<dbReference type="SUPFAM" id="SSF160631">
    <property type="entry name" value="SMI1/KNR4-like"/>
    <property type="match status" value="1"/>
</dbReference>
<evidence type="ECO:0000256" key="2">
    <source>
        <dbReference type="PROSITE-ProRule" id="PRU00023"/>
    </source>
</evidence>
<evidence type="ECO:0000313" key="4">
    <source>
        <dbReference type="EMBL" id="SDL74480.1"/>
    </source>
</evidence>
<feature type="repeat" description="ANK" evidence="2">
    <location>
        <begin position="262"/>
        <end position="294"/>
    </location>
</feature>
<gene>
    <name evidence="4" type="ORF">SAMN04515677_103252</name>
</gene>
<proteinExistence type="predicted"/>
<protein>
    <submittedName>
        <fullName evidence="4">Ankyrin repeat-containing protein</fullName>
    </submittedName>
</protein>
<keyword evidence="2" id="KW-0040">ANK repeat</keyword>
<dbReference type="Gene3D" id="1.25.40.20">
    <property type="entry name" value="Ankyrin repeat-containing domain"/>
    <property type="match status" value="1"/>
</dbReference>
<accession>A0A1G9MJL8</accession>
<dbReference type="RefSeq" id="WP_092724951.1">
    <property type="nucleotide sequence ID" value="NZ_FNGW01000003.1"/>
</dbReference>
<dbReference type="InterPro" id="IPR037883">
    <property type="entry name" value="Knr4/Smi1-like_sf"/>
</dbReference>
<dbReference type="PANTHER" id="PTHR24119:SF0">
    <property type="entry name" value="ACYL-COA-BINDING DOMAIN-CONTAINING PROTEIN 6"/>
    <property type="match status" value="1"/>
</dbReference>
<dbReference type="AlphaFoldDB" id="A0A1G9MJL8"/>
<dbReference type="Pfam" id="PF12796">
    <property type="entry name" value="Ank_2"/>
    <property type="match status" value="1"/>
</dbReference>
<dbReference type="SMART" id="SM00248">
    <property type="entry name" value="ANK"/>
    <property type="match status" value="2"/>
</dbReference>
<dbReference type="Pfam" id="PF09346">
    <property type="entry name" value="SMI1_KNR4"/>
    <property type="match status" value="1"/>
</dbReference>
<dbReference type="Proteomes" id="UP000199068">
    <property type="component" value="Unassembled WGS sequence"/>
</dbReference>
<dbReference type="InterPro" id="IPR018958">
    <property type="entry name" value="Knr4/Smi1-like_dom"/>
</dbReference>
<keyword evidence="5" id="KW-1185">Reference proteome</keyword>
<keyword evidence="1" id="KW-0446">Lipid-binding</keyword>
<dbReference type="SMART" id="SM00860">
    <property type="entry name" value="SMI1_KNR4"/>
    <property type="match status" value="1"/>
</dbReference>
<reference evidence="4 5" key="1">
    <citation type="submission" date="2016-10" db="EMBL/GenBank/DDBJ databases">
        <authorList>
            <person name="de Groot N.N."/>
        </authorList>
    </citation>
    <scope>NUCLEOTIDE SEQUENCE [LARGE SCALE GENOMIC DNA]</scope>
    <source>
        <strain evidence="4 5">DSM 797</strain>
    </source>
</reference>
<dbReference type="EMBL" id="FNGW01000003">
    <property type="protein sequence ID" value="SDL74480.1"/>
    <property type="molecule type" value="Genomic_DNA"/>
</dbReference>
<dbReference type="STRING" id="1121325.SAMN04515677_103252"/>
<evidence type="ECO:0000313" key="5">
    <source>
        <dbReference type="Proteomes" id="UP000199068"/>
    </source>
</evidence>
<evidence type="ECO:0000256" key="1">
    <source>
        <dbReference type="ARBA" id="ARBA00023121"/>
    </source>
</evidence>
<organism evidence="4 5">
    <name type="scientific">Romboutsia lituseburensis DSM 797</name>
    <dbReference type="NCBI Taxonomy" id="1121325"/>
    <lineage>
        <taxon>Bacteria</taxon>
        <taxon>Bacillati</taxon>
        <taxon>Bacillota</taxon>
        <taxon>Clostridia</taxon>
        <taxon>Peptostreptococcales</taxon>
        <taxon>Peptostreptococcaceae</taxon>
        <taxon>Romboutsia</taxon>
    </lineage>
</organism>